<feature type="compositionally biased region" description="Basic and acidic residues" evidence="7">
    <location>
        <begin position="304"/>
        <end position="313"/>
    </location>
</feature>
<accession>A0A3N4SEP0</accession>
<dbReference type="EMBL" id="RKQG01000001">
    <property type="protein sequence ID" value="RPE34924.1"/>
    <property type="molecule type" value="Genomic_DNA"/>
</dbReference>
<dbReference type="GO" id="GO:0004252">
    <property type="term" value="F:serine-type endopeptidase activity"/>
    <property type="evidence" value="ECO:0007669"/>
    <property type="project" value="InterPro"/>
</dbReference>
<dbReference type="PANTHER" id="PTHR10381">
    <property type="entry name" value="ATP-DEPENDENT CLP PROTEASE PROTEOLYTIC SUBUNIT"/>
    <property type="match status" value="1"/>
</dbReference>
<dbReference type="CDD" id="cd07016">
    <property type="entry name" value="S14_ClpP_1"/>
    <property type="match status" value="1"/>
</dbReference>
<dbReference type="Gene3D" id="3.90.226.10">
    <property type="entry name" value="2-enoyl-CoA Hydratase, Chain A, domain 1"/>
    <property type="match status" value="1"/>
</dbReference>
<dbReference type="GO" id="GO:0051117">
    <property type="term" value="F:ATPase binding"/>
    <property type="evidence" value="ECO:0007669"/>
    <property type="project" value="TreeGrafter"/>
</dbReference>
<dbReference type="PANTHER" id="PTHR10381:SF70">
    <property type="entry name" value="ATP-DEPENDENT CLP PROTEASE PROTEOLYTIC SUBUNIT"/>
    <property type="match status" value="1"/>
</dbReference>
<protein>
    <recommendedName>
        <fullName evidence="6">ATP-dependent Clp protease proteolytic subunit</fullName>
    </recommendedName>
</protein>
<dbReference type="GO" id="GO:0004176">
    <property type="term" value="F:ATP-dependent peptidase activity"/>
    <property type="evidence" value="ECO:0007669"/>
    <property type="project" value="InterPro"/>
</dbReference>
<feature type="region of interest" description="Disordered" evidence="7">
    <location>
        <begin position="222"/>
        <end position="272"/>
    </location>
</feature>
<evidence type="ECO:0000256" key="6">
    <source>
        <dbReference type="RuleBase" id="RU003567"/>
    </source>
</evidence>
<dbReference type="GO" id="GO:0009368">
    <property type="term" value="C:endopeptidase Clp complex"/>
    <property type="evidence" value="ECO:0007669"/>
    <property type="project" value="TreeGrafter"/>
</dbReference>
<keyword evidence="5" id="KW-0720">Serine protease</keyword>
<proteinExistence type="inferred from homology"/>
<sequence>MPGTLRTARPRAQLRQGRNDWYRISNNAGTGPAVVHIYDEIGYWGVTAADFVRDLAGVRASEIELHLNSPGGEIFDGIAIMNALRSHPATVTTYVDSLAASIASVIAMGGDRVVMAPNSQMMIHEASSIEIGNAADMRKMADLLDLQSDNIASVYAAKAGGDVAEWRARMTAETWYTAEEAVVAGLADEVSSVHSITEANSPQDLSWDLSIFNYAGRDAAPNPLDALGRSPTAEPEPADAVQDEAPAAEPPAAEQPAEAEPLEPLIALTPEPDPWADMVAHFAAAPADPWAALTAHFATPTSPERGDQSKEDA</sequence>
<comment type="similarity">
    <text evidence="1 6">Belongs to the peptidase S14 family.</text>
</comment>
<dbReference type="Proteomes" id="UP000266906">
    <property type="component" value="Unassembled WGS sequence"/>
</dbReference>
<evidence type="ECO:0000256" key="7">
    <source>
        <dbReference type="SAM" id="MobiDB-lite"/>
    </source>
</evidence>
<evidence type="ECO:0000256" key="5">
    <source>
        <dbReference type="ARBA" id="ARBA00022825"/>
    </source>
</evidence>
<feature type="compositionally biased region" description="Low complexity" evidence="7">
    <location>
        <begin position="233"/>
        <end position="272"/>
    </location>
</feature>
<gene>
    <name evidence="8" type="ORF">EDD38_3266</name>
</gene>
<evidence type="ECO:0000256" key="2">
    <source>
        <dbReference type="ARBA" id="ARBA00022490"/>
    </source>
</evidence>
<dbReference type="SUPFAM" id="SSF52096">
    <property type="entry name" value="ClpP/crotonase"/>
    <property type="match status" value="1"/>
</dbReference>
<dbReference type="InterPro" id="IPR029045">
    <property type="entry name" value="ClpP/crotonase-like_dom_sf"/>
</dbReference>
<dbReference type="GO" id="GO:0006515">
    <property type="term" value="P:protein quality control for misfolded or incompletely synthesized proteins"/>
    <property type="evidence" value="ECO:0007669"/>
    <property type="project" value="TreeGrafter"/>
</dbReference>
<dbReference type="AlphaFoldDB" id="A0A3N4SEP0"/>
<evidence type="ECO:0000256" key="4">
    <source>
        <dbReference type="ARBA" id="ARBA00022801"/>
    </source>
</evidence>
<comment type="caution">
    <text evidence="8">The sequence shown here is derived from an EMBL/GenBank/DDBJ whole genome shotgun (WGS) entry which is preliminary data.</text>
</comment>
<name>A0A3N4SEP0_9ACTN</name>
<reference evidence="8 9" key="1">
    <citation type="submission" date="2018-11" db="EMBL/GenBank/DDBJ databases">
        <title>Sequencing the genomes of 1000 actinobacteria strains.</title>
        <authorList>
            <person name="Klenk H.-P."/>
        </authorList>
    </citation>
    <scope>NUCLEOTIDE SEQUENCE [LARGE SCALE GENOMIC DNA]</scope>
    <source>
        <strain evidence="8 9">DSM 44781</strain>
    </source>
</reference>
<keyword evidence="9" id="KW-1185">Reference proteome</keyword>
<dbReference type="NCBIfam" id="NF045542">
    <property type="entry name" value="Clp_rel_HeadMat"/>
    <property type="match status" value="1"/>
</dbReference>
<feature type="region of interest" description="Disordered" evidence="7">
    <location>
        <begin position="293"/>
        <end position="313"/>
    </location>
</feature>
<dbReference type="PRINTS" id="PR00127">
    <property type="entry name" value="CLPPROTEASEP"/>
</dbReference>
<dbReference type="InterPro" id="IPR001907">
    <property type="entry name" value="ClpP"/>
</dbReference>
<organism evidence="8 9">
    <name type="scientific">Kitasatospora cineracea</name>
    <dbReference type="NCBI Taxonomy" id="88074"/>
    <lineage>
        <taxon>Bacteria</taxon>
        <taxon>Bacillati</taxon>
        <taxon>Actinomycetota</taxon>
        <taxon>Actinomycetes</taxon>
        <taxon>Kitasatosporales</taxon>
        <taxon>Streptomycetaceae</taxon>
        <taxon>Kitasatospora</taxon>
    </lineage>
</organism>
<keyword evidence="4" id="KW-0378">Hydrolase</keyword>
<dbReference type="Pfam" id="PF00574">
    <property type="entry name" value="CLP_protease"/>
    <property type="match status" value="1"/>
</dbReference>
<evidence type="ECO:0000313" key="9">
    <source>
        <dbReference type="Proteomes" id="UP000266906"/>
    </source>
</evidence>
<dbReference type="RefSeq" id="WP_162871589.1">
    <property type="nucleotide sequence ID" value="NZ_RKQG01000001.1"/>
</dbReference>
<keyword evidence="3 8" id="KW-0645">Protease</keyword>
<evidence type="ECO:0000256" key="1">
    <source>
        <dbReference type="ARBA" id="ARBA00007039"/>
    </source>
</evidence>
<keyword evidence="2" id="KW-0963">Cytoplasm</keyword>
<evidence type="ECO:0000313" key="8">
    <source>
        <dbReference type="EMBL" id="RPE34924.1"/>
    </source>
</evidence>
<evidence type="ECO:0000256" key="3">
    <source>
        <dbReference type="ARBA" id="ARBA00022670"/>
    </source>
</evidence>
<dbReference type="InterPro" id="IPR023562">
    <property type="entry name" value="ClpP/TepA"/>
</dbReference>